<evidence type="ECO:0000313" key="18">
    <source>
        <dbReference type="Proteomes" id="UP001474421"/>
    </source>
</evidence>
<keyword evidence="10 14" id="KW-0175">Coiled coil</keyword>
<dbReference type="InterPro" id="IPR032419">
    <property type="entry name" value="CC2-LZ_dom"/>
</dbReference>
<proteinExistence type="predicted"/>
<feature type="compositionally biased region" description="Polar residues" evidence="15">
    <location>
        <begin position="68"/>
        <end position="78"/>
    </location>
</feature>
<dbReference type="AlphaFoldDB" id="A0AAW1BCM8"/>
<dbReference type="GO" id="GO:0008270">
    <property type="term" value="F:zinc ion binding"/>
    <property type="evidence" value="ECO:0007669"/>
    <property type="project" value="UniProtKB-KW"/>
</dbReference>
<evidence type="ECO:0000259" key="16">
    <source>
        <dbReference type="PROSITE" id="PS51801"/>
    </source>
</evidence>
<dbReference type="CDD" id="cd09803">
    <property type="entry name" value="UBAN"/>
    <property type="match status" value="1"/>
</dbReference>
<evidence type="ECO:0000256" key="12">
    <source>
        <dbReference type="PROSITE-ProRule" id="PRU01142"/>
    </source>
</evidence>
<dbReference type="Pfam" id="PF11577">
    <property type="entry name" value="NEMO"/>
    <property type="match status" value="1"/>
</dbReference>
<keyword evidence="4 13" id="KW-0963">Cytoplasm</keyword>
<keyword evidence="7 12" id="KW-0863">Zinc-finger</keyword>
<sequence>MKNGKGKGKEKERKRERERERKRRGKSGGGGGGDAWRVPNARPRFLPQPEPRPRRQSAPRKSRGGGSSFRQLTGASTQRGEDSQPGRRIPLRLPALPGRILPRVEVATGPGGKPRSPCLEPLPGGGGPRSGTPARLNGQLGGVLLPSPPRGLDATGAMSKTPLNIPVVNGQPQKTEVENGHPNLMPPTLSTSSVEEMVQQMKELITENNELKEAMRQRNQAMKDRFEELSAWKEKLKEEREFYESKFKDARQCLAAKCLENESLHQKLQSLGEKGERGTQDNPVPRKEAAQEVEQLRAQVAKLQAEKADLVAIISELQLKLNATVAEDSFVEIRMHEGEAEGALKQPQEVDVKRINESAALYVRTKSMDEAKKYLEREELTVSQLLHSLRTETQKRETLENKMQELKDKCQQLLSLKKKTDEKGTQTEQEAKKKEERSESVGSEVETLNLQVSALFRELQETHAKLKEADVIQKKLHERCQILEREHPVRVGDLDEKQQLLYTIKKLELQVESMQSEIKLEQAKTNDEKAKFSSLQDAYSKLVKELTEALQTVEELKGKEAQRIDQASLDELIHKLDLAEKALAAKQLQIDKMKQTLTKQEEELETVAVLRAQMEVYYSDFHAERAAREKIHEEKEQLATQLAYFLSEKEERGDLGRCSLAEMQTRHGTRLPSDQGAEDQNDQQQSRDIPIHSCPKCGIILPDIDTLQIHVMDCIT</sequence>
<accession>A0AAW1BCM8</accession>
<feature type="compositionally biased region" description="Basic residues" evidence="15">
    <location>
        <begin position="54"/>
        <end position="63"/>
    </location>
</feature>
<dbReference type="GO" id="GO:0005794">
    <property type="term" value="C:Golgi apparatus"/>
    <property type="evidence" value="ECO:0007669"/>
    <property type="project" value="UniProtKB-SubCell"/>
</dbReference>
<dbReference type="GO" id="GO:0005776">
    <property type="term" value="C:autophagosome"/>
    <property type="evidence" value="ECO:0007669"/>
    <property type="project" value="UniProtKB-SubCell"/>
</dbReference>
<dbReference type="InterPro" id="IPR021063">
    <property type="entry name" value="NEMO_N"/>
</dbReference>
<name>A0AAW1BCM8_CROAD</name>
<dbReference type="InterPro" id="IPR034735">
    <property type="entry name" value="NEMO_ZF"/>
</dbReference>
<feature type="coiled-coil region" evidence="14">
    <location>
        <begin position="194"/>
        <end position="253"/>
    </location>
</feature>
<dbReference type="GO" id="GO:0048471">
    <property type="term" value="C:perinuclear region of cytoplasm"/>
    <property type="evidence" value="ECO:0007669"/>
    <property type="project" value="UniProtKB-SubCell"/>
</dbReference>
<comment type="subcellular location">
    <subcellularLocation>
        <location evidence="13">Cytoplasm</location>
        <location evidence="13">Perinuclear region</location>
    </subcellularLocation>
    <subcellularLocation>
        <location evidence="13">Golgi apparatus</location>
    </subcellularLocation>
    <subcellularLocation>
        <location evidence="2 13">Golgi apparatus</location>
        <location evidence="2 13">trans-Golgi network</location>
    </subcellularLocation>
    <subcellularLocation>
        <location evidence="1 13">Cytoplasmic vesicle</location>
        <location evidence="1 13">Autophagosome</location>
    </subcellularLocation>
    <subcellularLocation>
        <location evidence="13">Cytoplasmic vesicle</location>
    </subcellularLocation>
    <subcellularLocation>
        <location evidence="13">Recycling endosome</location>
    </subcellularLocation>
</comment>
<feature type="coiled-coil region" evidence="14">
    <location>
        <begin position="497"/>
        <end position="610"/>
    </location>
</feature>
<evidence type="ECO:0000256" key="13">
    <source>
        <dbReference type="RuleBase" id="RU367122"/>
    </source>
</evidence>
<evidence type="ECO:0000256" key="8">
    <source>
        <dbReference type="ARBA" id="ARBA00022833"/>
    </source>
</evidence>
<keyword evidence="5 13" id="KW-0479">Metal-binding</keyword>
<evidence type="ECO:0000256" key="6">
    <source>
        <dbReference type="ARBA" id="ARBA00022753"/>
    </source>
</evidence>
<protein>
    <recommendedName>
        <fullName evidence="3 13">Optineurin</fullName>
    </recommendedName>
</protein>
<feature type="compositionally biased region" description="Basic and acidic residues" evidence="15">
    <location>
        <begin position="7"/>
        <end position="19"/>
    </location>
</feature>
<dbReference type="PANTHER" id="PTHR31553:SF2">
    <property type="entry name" value="OPTINEURIN"/>
    <property type="match status" value="1"/>
</dbReference>
<dbReference type="Pfam" id="PF18414">
    <property type="entry name" value="zf_C2H2_10"/>
    <property type="match status" value="1"/>
</dbReference>
<comment type="caution">
    <text evidence="17">The sequence shown here is derived from an EMBL/GenBank/DDBJ whole genome shotgun (WGS) entry which is preliminary data.</text>
</comment>
<dbReference type="GO" id="GO:0043122">
    <property type="term" value="P:regulation of canonical NF-kappaB signal transduction"/>
    <property type="evidence" value="ECO:0007669"/>
    <property type="project" value="TreeGrafter"/>
</dbReference>
<evidence type="ECO:0000256" key="10">
    <source>
        <dbReference type="ARBA" id="ARBA00023054"/>
    </source>
</evidence>
<keyword evidence="11 13" id="KW-0968">Cytoplasmic vesicle</keyword>
<feature type="domain" description="CCHC NOA-type" evidence="16">
    <location>
        <begin position="686"/>
        <end position="716"/>
    </location>
</feature>
<dbReference type="Gene3D" id="1.20.5.990">
    <property type="entry name" value="Nemo cc2-lz domain - 1d5 darpin complex"/>
    <property type="match status" value="1"/>
</dbReference>
<evidence type="ECO:0000256" key="14">
    <source>
        <dbReference type="SAM" id="Coils"/>
    </source>
</evidence>
<dbReference type="GO" id="GO:0070530">
    <property type="term" value="F:K63-linked polyubiquitin modification-dependent protein binding"/>
    <property type="evidence" value="ECO:0007669"/>
    <property type="project" value="InterPro"/>
</dbReference>
<dbReference type="GO" id="GO:0005634">
    <property type="term" value="C:nucleus"/>
    <property type="evidence" value="ECO:0007669"/>
    <property type="project" value="TreeGrafter"/>
</dbReference>
<evidence type="ECO:0000256" key="1">
    <source>
        <dbReference type="ARBA" id="ARBA00004419"/>
    </source>
</evidence>
<dbReference type="InterPro" id="IPR051301">
    <property type="entry name" value="Optineurin/NFkB_EssMod"/>
</dbReference>
<evidence type="ECO:0000256" key="5">
    <source>
        <dbReference type="ARBA" id="ARBA00022723"/>
    </source>
</evidence>
<feature type="region of interest" description="Disordered" evidence="15">
    <location>
        <begin position="417"/>
        <end position="443"/>
    </location>
</feature>
<evidence type="ECO:0000256" key="9">
    <source>
        <dbReference type="ARBA" id="ARBA00023034"/>
    </source>
</evidence>
<dbReference type="PANTHER" id="PTHR31553">
    <property type="entry name" value="NF-KAPPA-B ESSENTIAL MODULATOR"/>
    <property type="match status" value="1"/>
</dbReference>
<feature type="region of interest" description="Disordered" evidence="15">
    <location>
        <begin position="269"/>
        <end position="290"/>
    </location>
</feature>
<evidence type="ECO:0000256" key="4">
    <source>
        <dbReference type="ARBA" id="ARBA00022490"/>
    </source>
</evidence>
<dbReference type="Proteomes" id="UP001474421">
    <property type="component" value="Unassembled WGS sequence"/>
</dbReference>
<keyword evidence="6 13" id="KW-0967">Endosome</keyword>
<reference evidence="17 18" key="1">
    <citation type="journal article" date="2024" name="Proc. Natl. Acad. Sci. U.S.A.">
        <title>The genetic regulatory architecture and epigenomic basis for age-related changes in rattlesnake venom.</title>
        <authorList>
            <person name="Hogan M.P."/>
            <person name="Holding M.L."/>
            <person name="Nystrom G.S."/>
            <person name="Colston T.J."/>
            <person name="Bartlett D.A."/>
            <person name="Mason A.J."/>
            <person name="Ellsworth S.A."/>
            <person name="Rautsaw R.M."/>
            <person name="Lawrence K.C."/>
            <person name="Strickland J.L."/>
            <person name="He B."/>
            <person name="Fraser P."/>
            <person name="Margres M.J."/>
            <person name="Gilbert D.M."/>
            <person name="Gibbs H.L."/>
            <person name="Parkinson C.L."/>
            <person name="Rokyta D.R."/>
        </authorList>
    </citation>
    <scope>NUCLEOTIDE SEQUENCE [LARGE SCALE GENOMIC DNA]</scope>
    <source>
        <strain evidence="17">DRR0105</strain>
    </source>
</reference>
<evidence type="ECO:0000256" key="2">
    <source>
        <dbReference type="ARBA" id="ARBA00004601"/>
    </source>
</evidence>
<evidence type="ECO:0000256" key="7">
    <source>
        <dbReference type="ARBA" id="ARBA00022771"/>
    </source>
</evidence>
<evidence type="ECO:0000256" key="15">
    <source>
        <dbReference type="SAM" id="MobiDB-lite"/>
    </source>
</evidence>
<comment type="function">
    <text evidence="13">May act by regulating membrane trafficking and cellular morphogenesis.</text>
</comment>
<keyword evidence="8 13" id="KW-0862">Zinc</keyword>
<feature type="region of interest" description="Disordered" evidence="15">
    <location>
        <begin position="667"/>
        <end position="688"/>
    </location>
</feature>
<evidence type="ECO:0000313" key="17">
    <source>
        <dbReference type="EMBL" id="KAK9399446.1"/>
    </source>
</evidence>
<organism evidence="17 18">
    <name type="scientific">Crotalus adamanteus</name>
    <name type="common">Eastern diamondback rattlesnake</name>
    <dbReference type="NCBI Taxonomy" id="8729"/>
    <lineage>
        <taxon>Eukaryota</taxon>
        <taxon>Metazoa</taxon>
        <taxon>Chordata</taxon>
        <taxon>Craniata</taxon>
        <taxon>Vertebrata</taxon>
        <taxon>Euteleostomi</taxon>
        <taxon>Lepidosauria</taxon>
        <taxon>Squamata</taxon>
        <taxon>Bifurcata</taxon>
        <taxon>Unidentata</taxon>
        <taxon>Episquamata</taxon>
        <taxon>Toxicofera</taxon>
        <taxon>Serpentes</taxon>
        <taxon>Colubroidea</taxon>
        <taxon>Viperidae</taxon>
        <taxon>Crotalinae</taxon>
        <taxon>Crotalus</taxon>
    </lineage>
</organism>
<dbReference type="GO" id="GO:0034067">
    <property type="term" value="P:protein localization to Golgi apparatus"/>
    <property type="evidence" value="ECO:0007669"/>
    <property type="project" value="TreeGrafter"/>
</dbReference>
<dbReference type="FunFam" id="1.20.5.990:FF:000002">
    <property type="entry name" value="Optineurin"/>
    <property type="match status" value="1"/>
</dbReference>
<keyword evidence="9 13" id="KW-0333">Golgi apparatus</keyword>
<feature type="region of interest" description="Disordered" evidence="15">
    <location>
        <begin position="1"/>
        <end position="164"/>
    </location>
</feature>
<keyword evidence="18" id="KW-1185">Reference proteome</keyword>
<dbReference type="GO" id="GO:0090161">
    <property type="term" value="P:Golgi ribbon formation"/>
    <property type="evidence" value="ECO:0007669"/>
    <property type="project" value="TreeGrafter"/>
</dbReference>
<dbReference type="EMBL" id="JAOTOJ010000006">
    <property type="protein sequence ID" value="KAK9399446.1"/>
    <property type="molecule type" value="Genomic_DNA"/>
</dbReference>
<dbReference type="GO" id="GO:0055037">
    <property type="term" value="C:recycling endosome"/>
    <property type="evidence" value="ECO:0007669"/>
    <property type="project" value="UniProtKB-SubCell"/>
</dbReference>
<dbReference type="Gene3D" id="1.20.5.390">
    <property type="entry name" value="L1 transposable element, trimerization domain"/>
    <property type="match status" value="2"/>
</dbReference>
<gene>
    <name evidence="17" type="ORF">NXF25_012465</name>
</gene>
<feature type="compositionally biased region" description="Basic and acidic residues" evidence="15">
    <location>
        <begin position="273"/>
        <end position="290"/>
    </location>
</feature>
<dbReference type="Pfam" id="PF16516">
    <property type="entry name" value="CC2-LZ"/>
    <property type="match status" value="1"/>
</dbReference>
<evidence type="ECO:0000256" key="11">
    <source>
        <dbReference type="ARBA" id="ARBA00023329"/>
    </source>
</evidence>
<evidence type="ECO:0000256" key="3">
    <source>
        <dbReference type="ARBA" id="ARBA00018548"/>
    </source>
</evidence>
<dbReference type="PROSITE" id="PS51801">
    <property type="entry name" value="ZF_CCHC_NOA"/>
    <property type="match status" value="1"/>
</dbReference>
<feature type="compositionally biased region" description="Basic and acidic residues" evidence="15">
    <location>
        <begin position="418"/>
        <end position="439"/>
    </location>
</feature>